<reference evidence="1 2" key="1">
    <citation type="submission" date="2019-10" db="EMBL/GenBank/DDBJ databases">
        <title>Poseidonibacter ostreae sp. nov., isolated from the gut of the Ostrea denselamellosa.</title>
        <authorList>
            <person name="Choi A."/>
        </authorList>
    </citation>
    <scope>NUCLEOTIDE SEQUENCE [LARGE SCALE GENOMIC DNA]</scope>
    <source>
        <strain evidence="1 2">SJOD-M-33</strain>
    </source>
</reference>
<comment type="caution">
    <text evidence="1">The sequence shown here is derived from an EMBL/GenBank/DDBJ whole genome shotgun (WGS) entry which is preliminary data.</text>
</comment>
<evidence type="ECO:0000313" key="1">
    <source>
        <dbReference type="EMBL" id="KAB7891413.1"/>
    </source>
</evidence>
<dbReference type="RefSeq" id="WP_152279516.1">
    <property type="nucleotide sequence ID" value="NZ_WFKK01000001.1"/>
</dbReference>
<organism evidence="1 2">
    <name type="scientific">Poseidonibacter ostreae</name>
    <dbReference type="NCBI Taxonomy" id="2654171"/>
    <lineage>
        <taxon>Bacteria</taxon>
        <taxon>Pseudomonadati</taxon>
        <taxon>Campylobacterota</taxon>
        <taxon>Epsilonproteobacteria</taxon>
        <taxon>Campylobacterales</taxon>
        <taxon>Arcobacteraceae</taxon>
        <taxon>Poseidonibacter</taxon>
    </lineage>
</organism>
<proteinExistence type="predicted"/>
<protein>
    <recommendedName>
        <fullName evidence="3">Phage integrase SAM-like domain-containing protein</fullName>
    </recommendedName>
</protein>
<dbReference type="AlphaFoldDB" id="A0A6L4WXD0"/>
<gene>
    <name evidence="1" type="ORF">GBG19_00830</name>
</gene>
<evidence type="ECO:0008006" key="3">
    <source>
        <dbReference type="Google" id="ProtNLM"/>
    </source>
</evidence>
<accession>A0A6L4WXD0</accession>
<name>A0A6L4WXD0_9BACT</name>
<evidence type="ECO:0000313" key="2">
    <source>
        <dbReference type="Proteomes" id="UP000472839"/>
    </source>
</evidence>
<dbReference type="Proteomes" id="UP000472839">
    <property type="component" value="Unassembled WGS sequence"/>
</dbReference>
<dbReference type="EMBL" id="WFKK01000001">
    <property type="protein sequence ID" value="KAB7891413.1"/>
    <property type="molecule type" value="Genomic_DNA"/>
</dbReference>
<sequence length="176" mass="21124">MTIGKYKIEESKVNDFVMSLKNYFDKHGKLTSSQEDILKDIVGIKIELLPFKMVETKVYKKYFFRTDFHGDYLTDYDLTTEYKETKILDKNLAEHDVEKYIDEYKEKETITIPSIINKKDTFLIYYDYFIKLYEKLGRDKFRSVRGYNNCVRALNSIVKEEYNEKLISKAIGRFFK</sequence>